<feature type="transmembrane region" description="Helical" evidence="1">
    <location>
        <begin position="214"/>
        <end position="233"/>
    </location>
</feature>
<dbReference type="EMBL" id="BLLK01000051">
    <property type="protein sequence ID" value="GFH55977.1"/>
    <property type="molecule type" value="Genomic_DNA"/>
</dbReference>
<keyword evidence="3" id="KW-1185">Reference proteome</keyword>
<feature type="transmembrane region" description="Helical" evidence="1">
    <location>
        <begin position="82"/>
        <end position="105"/>
    </location>
</feature>
<reference evidence="2 3" key="1">
    <citation type="journal article" date="2021" name="Sci. Rep.">
        <title>The genome of the diatom Chaetoceros tenuissimus carries an ancient integrated fragment of an extant virus.</title>
        <authorList>
            <person name="Hongo Y."/>
            <person name="Kimura K."/>
            <person name="Takaki Y."/>
            <person name="Yoshida Y."/>
            <person name="Baba S."/>
            <person name="Kobayashi G."/>
            <person name="Nagasaki K."/>
            <person name="Hano T."/>
            <person name="Tomaru Y."/>
        </authorList>
    </citation>
    <scope>NUCLEOTIDE SEQUENCE [LARGE SCALE GENOMIC DNA]</scope>
    <source>
        <strain evidence="2 3">NIES-3715</strain>
    </source>
</reference>
<keyword evidence="1" id="KW-0472">Membrane</keyword>
<gene>
    <name evidence="2" type="ORF">CTEN210_12453</name>
</gene>
<sequence length="318" mass="33587">MSLAALNSPPLVALTGLGIGANLSLIDQFALTSPWNVVRIANLVSYGINFMSVQRPGRLDGQASEGGELAPRSGKTLVAPAGWAFAIWGPIFLGEMVGVVAPFFIKESAPVVEVLRQTSGPFIAAQIFQSLWCAAFRPKYKGWSMFVSTGFLSATAYSLSRAHAVFAANSDKYSNLEYGIFFLPMALHFGWTSAASLVNLNGSVSMQEGQSTKVIKYVGHLSVLAASALGIYLAKERNAPVYAGVIAWALAAVADGMKKRLDSVDDSDKKKKKASVSVNLDGAKTQYLLSKTGSMINALGAAFVAGSMSASSKAVPKF</sequence>
<evidence type="ECO:0000256" key="1">
    <source>
        <dbReference type="SAM" id="Phobius"/>
    </source>
</evidence>
<feature type="transmembrane region" description="Helical" evidence="1">
    <location>
        <begin position="117"/>
        <end position="136"/>
    </location>
</feature>
<keyword evidence="1" id="KW-1133">Transmembrane helix</keyword>
<evidence type="ECO:0000313" key="3">
    <source>
        <dbReference type="Proteomes" id="UP001054902"/>
    </source>
</evidence>
<evidence type="ECO:0000313" key="2">
    <source>
        <dbReference type="EMBL" id="GFH55977.1"/>
    </source>
</evidence>
<dbReference type="PANTHER" id="PTHR33802:SF1">
    <property type="entry name" value="XK-RELATED PROTEIN"/>
    <property type="match status" value="1"/>
</dbReference>
<protein>
    <submittedName>
        <fullName evidence="2">Uncharacterized protein</fullName>
    </submittedName>
</protein>
<organism evidence="2 3">
    <name type="scientific">Chaetoceros tenuissimus</name>
    <dbReference type="NCBI Taxonomy" id="426638"/>
    <lineage>
        <taxon>Eukaryota</taxon>
        <taxon>Sar</taxon>
        <taxon>Stramenopiles</taxon>
        <taxon>Ochrophyta</taxon>
        <taxon>Bacillariophyta</taxon>
        <taxon>Coscinodiscophyceae</taxon>
        <taxon>Chaetocerotophycidae</taxon>
        <taxon>Chaetocerotales</taxon>
        <taxon>Chaetocerotaceae</taxon>
        <taxon>Chaetoceros</taxon>
    </lineage>
</organism>
<dbReference type="AlphaFoldDB" id="A0AAD3D174"/>
<name>A0AAD3D174_9STRA</name>
<proteinExistence type="predicted"/>
<comment type="caution">
    <text evidence="2">The sequence shown here is derived from an EMBL/GenBank/DDBJ whole genome shotgun (WGS) entry which is preliminary data.</text>
</comment>
<dbReference type="Proteomes" id="UP001054902">
    <property type="component" value="Unassembled WGS sequence"/>
</dbReference>
<accession>A0AAD3D174</accession>
<feature type="transmembrane region" description="Helical" evidence="1">
    <location>
        <begin position="143"/>
        <end position="160"/>
    </location>
</feature>
<keyword evidence="1" id="KW-0812">Transmembrane</keyword>
<feature type="transmembrane region" description="Helical" evidence="1">
    <location>
        <begin position="180"/>
        <end position="202"/>
    </location>
</feature>
<dbReference type="PANTHER" id="PTHR33802">
    <property type="entry name" value="SI:CH211-161H7.5-RELATED"/>
    <property type="match status" value="1"/>
</dbReference>